<dbReference type="OrthoDB" id="6157642at2759"/>
<dbReference type="SUPFAM" id="SSF48452">
    <property type="entry name" value="TPR-like"/>
    <property type="match status" value="3"/>
</dbReference>
<keyword evidence="5" id="KW-1185">Reference proteome</keyword>
<dbReference type="Pfam" id="PF13374">
    <property type="entry name" value="TPR_10"/>
    <property type="match status" value="1"/>
</dbReference>
<dbReference type="Gene3D" id="1.25.40.10">
    <property type="entry name" value="Tetratricopeptide repeat domain"/>
    <property type="match status" value="3"/>
</dbReference>
<feature type="repeat" description="TPR" evidence="3">
    <location>
        <begin position="278"/>
        <end position="311"/>
    </location>
</feature>
<evidence type="ECO:0000256" key="2">
    <source>
        <dbReference type="ARBA" id="ARBA00022803"/>
    </source>
</evidence>
<evidence type="ECO:0000313" key="4">
    <source>
        <dbReference type="EnsemblMetazoa" id="XP_038069348.1"/>
    </source>
</evidence>
<protein>
    <recommendedName>
        <fullName evidence="6">Tetratricopeptide repeat protein</fullName>
    </recommendedName>
</protein>
<dbReference type="InterPro" id="IPR011990">
    <property type="entry name" value="TPR-like_helical_dom_sf"/>
</dbReference>
<dbReference type="EnsemblMetazoa" id="XM_038213420.1">
    <property type="protein sequence ID" value="XP_038069348.1"/>
    <property type="gene ID" value="LOC119738519"/>
</dbReference>
<dbReference type="RefSeq" id="XP_038069348.1">
    <property type="nucleotide sequence ID" value="XM_038213420.1"/>
</dbReference>
<accession>A0A914B0C2</accession>
<organism evidence="4 5">
    <name type="scientific">Patiria miniata</name>
    <name type="common">Bat star</name>
    <name type="synonym">Asterina miniata</name>
    <dbReference type="NCBI Taxonomy" id="46514"/>
    <lineage>
        <taxon>Eukaryota</taxon>
        <taxon>Metazoa</taxon>
        <taxon>Echinodermata</taxon>
        <taxon>Eleutherozoa</taxon>
        <taxon>Asterozoa</taxon>
        <taxon>Asteroidea</taxon>
        <taxon>Valvatacea</taxon>
        <taxon>Valvatida</taxon>
        <taxon>Asterinidae</taxon>
        <taxon>Patiria</taxon>
    </lineage>
</organism>
<sequence>MCCLLVARRGLSEVEIKKILGVTDQAWSTLYFAMNEFVIERSGLYVLAYSELAEAVRQHFCTDQDQENQFRRIVADYFFEVFKSLSPRYDTQIPERVLNELPWLLCKLRAKEQLQECLLSLAMFSALFRDQHKYDLVDYWNSTGASGVQIQQMYMKALDEQVACLYTESTDETGTPPQPTAGKQQLVSVVGRISNFLEEAGHRTVLEPLLQRAIRMNPLPGDLMSADPKETLEGLYYENQLARFYADVDRFDEALAIHEKLLAIKEKPECNVSLSEKAVTVNNMGFVHLKLGSNEKALDYFEQALALHKEDLNGSDIYEVIATATNNVGSALSILGRYDEGAKVLERALEIYEELYFDSLPPDVGGTLLNLAKCHVRNPNKTPEEVQATYQRAIDIRENAYGRNHHEVAQVLMTYGAYMQRLEKTEQALDMYLEALDIFMVAYGPEGLDTAMTQENVAGSYLMMGQHEKAIPYFNAAGETLFNLGLMDQSVEYLNTSMLQYYIEQDRMEEAHHVLERVITAEFANESIFVTLDQLDERLLGDQRPNRPFKHTLDYALQKFPSSMRVLGRKLVVLAREGGADALLDLIRKNPDGKDPGLYMHAYKTFVECDHRDEGQKILLAAAELFPDDVIVLENLAKCHGFYKRYPEALAVMEQIFAVKPDDVDLMILGAKLLGMNDRLQESREKLLVAQKVATEGGDQGNVEIIASILKNIEEIMASQGNA</sequence>
<reference evidence="4" key="1">
    <citation type="submission" date="2022-11" db="UniProtKB">
        <authorList>
            <consortium name="EnsemblMetazoa"/>
        </authorList>
    </citation>
    <scope>IDENTIFICATION</scope>
</reference>
<dbReference type="PANTHER" id="PTHR45641">
    <property type="entry name" value="TETRATRICOPEPTIDE REPEAT PROTEIN (AFU_ORTHOLOGUE AFUA_6G03870)"/>
    <property type="match status" value="1"/>
</dbReference>
<dbReference type="Proteomes" id="UP000887568">
    <property type="component" value="Unplaced"/>
</dbReference>
<dbReference type="SMART" id="SM00028">
    <property type="entry name" value="TPR"/>
    <property type="match status" value="4"/>
</dbReference>
<dbReference type="Pfam" id="PF13424">
    <property type="entry name" value="TPR_12"/>
    <property type="match status" value="2"/>
</dbReference>
<keyword evidence="2 3" id="KW-0802">TPR repeat</keyword>
<keyword evidence="1" id="KW-0677">Repeat</keyword>
<dbReference type="AlphaFoldDB" id="A0A914B0C2"/>
<dbReference type="OMA" id="YVEMEDY"/>
<evidence type="ECO:0000256" key="3">
    <source>
        <dbReference type="PROSITE-ProRule" id="PRU00339"/>
    </source>
</evidence>
<dbReference type="InterPro" id="IPR019734">
    <property type="entry name" value="TPR_rpt"/>
</dbReference>
<name>A0A914B0C2_PATMI</name>
<evidence type="ECO:0008006" key="6">
    <source>
        <dbReference type="Google" id="ProtNLM"/>
    </source>
</evidence>
<dbReference type="PROSITE" id="PS50005">
    <property type="entry name" value="TPR"/>
    <property type="match status" value="1"/>
</dbReference>
<evidence type="ECO:0000313" key="5">
    <source>
        <dbReference type="Proteomes" id="UP000887568"/>
    </source>
</evidence>
<proteinExistence type="predicted"/>
<dbReference type="GeneID" id="119738519"/>
<evidence type="ECO:0000256" key="1">
    <source>
        <dbReference type="ARBA" id="ARBA00022737"/>
    </source>
</evidence>